<feature type="domain" description="EamA" evidence="7">
    <location>
        <begin position="20"/>
        <end position="153"/>
    </location>
</feature>
<dbReference type="Pfam" id="PF00892">
    <property type="entry name" value="EamA"/>
    <property type="match status" value="2"/>
</dbReference>
<dbReference type="PANTHER" id="PTHR32322">
    <property type="entry name" value="INNER MEMBRANE TRANSPORTER"/>
    <property type="match status" value="1"/>
</dbReference>
<dbReference type="InterPro" id="IPR050638">
    <property type="entry name" value="AA-Vitamin_Transporters"/>
</dbReference>
<evidence type="ECO:0000256" key="2">
    <source>
        <dbReference type="ARBA" id="ARBA00007362"/>
    </source>
</evidence>
<feature type="transmembrane region" description="Helical" evidence="6">
    <location>
        <begin position="231"/>
        <end position="249"/>
    </location>
</feature>
<proteinExistence type="inferred from homology"/>
<dbReference type="InterPro" id="IPR000620">
    <property type="entry name" value="EamA_dom"/>
</dbReference>
<name>A0AAX3DYG3_RHOPL</name>
<evidence type="ECO:0000256" key="4">
    <source>
        <dbReference type="ARBA" id="ARBA00022989"/>
    </source>
</evidence>
<dbReference type="Proteomes" id="UP001163166">
    <property type="component" value="Chromosome"/>
</dbReference>
<feature type="transmembrane region" description="Helical" evidence="6">
    <location>
        <begin position="53"/>
        <end position="71"/>
    </location>
</feature>
<accession>A0AAX3DYG3</accession>
<feature type="transmembrane region" description="Helical" evidence="6">
    <location>
        <begin position="21"/>
        <end position="41"/>
    </location>
</feature>
<comment type="similarity">
    <text evidence="2">Belongs to the EamA transporter family.</text>
</comment>
<evidence type="ECO:0000256" key="3">
    <source>
        <dbReference type="ARBA" id="ARBA00022692"/>
    </source>
</evidence>
<feature type="transmembrane region" description="Helical" evidence="6">
    <location>
        <begin position="83"/>
        <end position="102"/>
    </location>
</feature>
<evidence type="ECO:0000313" key="9">
    <source>
        <dbReference type="Proteomes" id="UP001163166"/>
    </source>
</evidence>
<organism evidence="8 9">
    <name type="scientific">Rhodopseudomonas palustris</name>
    <dbReference type="NCBI Taxonomy" id="1076"/>
    <lineage>
        <taxon>Bacteria</taxon>
        <taxon>Pseudomonadati</taxon>
        <taxon>Pseudomonadota</taxon>
        <taxon>Alphaproteobacteria</taxon>
        <taxon>Hyphomicrobiales</taxon>
        <taxon>Nitrobacteraceae</taxon>
        <taxon>Rhodopseudomonas</taxon>
    </lineage>
</organism>
<feature type="transmembrane region" description="Helical" evidence="6">
    <location>
        <begin position="171"/>
        <end position="186"/>
    </location>
</feature>
<comment type="subcellular location">
    <subcellularLocation>
        <location evidence="1">Membrane</location>
        <topology evidence="1">Multi-pass membrane protein</topology>
    </subcellularLocation>
</comment>
<protein>
    <submittedName>
        <fullName evidence="8">DMT family transporter</fullName>
    </submittedName>
</protein>
<feature type="transmembrane region" description="Helical" evidence="6">
    <location>
        <begin position="286"/>
        <end position="303"/>
    </location>
</feature>
<keyword evidence="5 6" id="KW-0472">Membrane</keyword>
<feature type="transmembrane region" description="Helical" evidence="6">
    <location>
        <begin position="193"/>
        <end position="211"/>
    </location>
</feature>
<dbReference type="InterPro" id="IPR037185">
    <property type="entry name" value="EmrE-like"/>
</dbReference>
<evidence type="ECO:0000256" key="1">
    <source>
        <dbReference type="ARBA" id="ARBA00004141"/>
    </source>
</evidence>
<dbReference type="SUPFAM" id="SSF103481">
    <property type="entry name" value="Multidrug resistance efflux transporter EmrE"/>
    <property type="match status" value="2"/>
</dbReference>
<keyword evidence="3 6" id="KW-0812">Transmembrane</keyword>
<evidence type="ECO:0000313" key="8">
    <source>
        <dbReference type="EMBL" id="UYO39195.1"/>
    </source>
</evidence>
<feature type="domain" description="EamA" evidence="7">
    <location>
        <begin position="168"/>
        <end position="302"/>
    </location>
</feature>
<dbReference type="RefSeq" id="WP_107345883.1">
    <property type="nucleotide sequence ID" value="NZ_CP019966.1"/>
</dbReference>
<dbReference type="PANTHER" id="PTHR32322:SF2">
    <property type="entry name" value="EAMA DOMAIN-CONTAINING PROTEIN"/>
    <property type="match status" value="1"/>
</dbReference>
<evidence type="ECO:0000256" key="5">
    <source>
        <dbReference type="ARBA" id="ARBA00023136"/>
    </source>
</evidence>
<feature type="transmembrane region" description="Helical" evidence="6">
    <location>
        <begin position="140"/>
        <end position="159"/>
    </location>
</feature>
<reference evidence="8" key="1">
    <citation type="journal article" date="2022" name="Biol. Control">
        <title>In silico genomic analysis of Rhodopseudomonas palustris strains revealed potential biocontrol agents and crop yield enhancers.</title>
        <authorList>
            <person name="Surachat K."/>
            <person name="Kantachote D."/>
            <person name="Deachamag P."/>
            <person name="Wonglapsuwan M."/>
        </authorList>
    </citation>
    <scope>NUCLEOTIDE SEQUENCE</scope>
    <source>
        <strain evidence="8">TLS06</strain>
    </source>
</reference>
<evidence type="ECO:0000259" key="7">
    <source>
        <dbReference type="Pfam" id="PF00892"/>
    </source>
</evidence>
<feature type="transmembrane region" description="Helical" evidence="6">
    <location>
        <begin position="108"/>
        <end position="128"/>
    </location>
</feature>
<dbReference type="AlphaFoldDB" id="A0AAX3DYG3"/>
<dbReference type="EMBL" id="CP076676">
    <property type="protein sequence ID" value="UYO39195.1"/>
    <property type="molecule type" value="Genomic_DNA"/>
</dbReference>
<dbReference type="GO" id="GO:0016020">
    <property type="term" value="C:membrane"/>
    <property type="evidence" value="ECO:0007669"/>
    <property type="project" value="UniProtKB-SubCell"/>
</dbReference>
<sequence>MTTTTPPAEAPRFGWISDQAYLLLSLTSLFWAGNAIVGRAIAGHFPPVTLSFLRWTCAFLIVAPFAWRHLIADWKVIRRHLPLMVSVSVIGISTFNTLQYTALQYTSALNVLLLQSTAPLFVALWALIVLRMRLTLTQAIGIGSSMIGVVVIILHGNIAELAAIDLNRGDVLFVCALASFGLYTTLTQKRPPMHALSFLGFTFGCGALFLIPLEIWELSTKPLPAVDWRNLGALAYVAVFPSILAYLCYNRGVRLIGANRSAPFFHLVPVFGSAMAILFLGEQPHLYHAVGYALVLTGVVIAARKPKTA</sequence>
<keyword evidence="4 6" id="KW-1133">Transmembrane helix</keyword>
<gene>
    <name evidence="8" type="ORF">KQX62_21165</name>
</gene>
<evidence type="ECO:0000256" key="6">
    <source>
        <dbReference type="SAM" id="Phobius"/>
    </source>
</evidence>
<feature type="transmembrane region" description="Helical" evidence="6">
    <location>
        <begin position="261"/>
        <end position="280"/>
    </location>
</feature>